<name>A0ABX6DNE5_KLUIN</name>
<proteinExistence type="predicted"/>
<dbReference type="GeneID" id="91972737"/>
<feature type="transmembrane region" description="Helical" evidence="1">
    <location>
        <begin position="111"/>
        <end position="132"/>
    </location>
</feature>
<evidence type="ECO:0000259" key="2">
    <source>
        <dbReference type="Pfam" id="PF05232"/>
    </source>
</evidence>
<evidence type="ECO:0000313" key="3">
    <source>
        <dbReference type="EMBL" id="QGH29969.1"/>
    </source>
</evidence>
<sequence>MEVELNKSSRERVLHALAFEIFANIIILFSISFILGTSLAKSTYLSLISAITATSWSYIFNYLFDLAQKKINFTRTFFFRIIHACLFEAILIIILTPVAMITLHLRLFDALMLQFSLILFFIPYTIIFNWIYDGIRLIYMKKHAQHHNRKSE</sequence>
<organism evidence="3 4">
    <name type="scientific">Kluyvera intermedia</name>
    <name type="common">Enterobacter intermedius</name>
    <dbReference type="NCBI Taxonomy" id="61648"/>
    <lineage>
        <taxon>Bacteria</taxon>
        <taxon>Pseudomonadati</taxon>
        <taxon>Pseudomonadota</taxon>
        <taxon>Gammaproteobacteria</taxon>
        <taxon>Enterobacterales</taxon>
        <taxon>Enterobacteriaceae</taxon>
        <taxon>Kluyvera</taxon>
    </lineage>
</organism>
<feature type="transmembrane region" description="Helical" evidence="1">
    <location>
        <begin position="85"/>
        <end position="105"/>
    </location>
</feature>
<dbReference type="RefSeq" id="WP_153742813.1">
    <property type="nucleotide sequence ID" value="NZ_CP045843.1"/>
</dbReference>
<evidence type="ECO:0000313" key="4">
    <source>
        <dbReference type="Proteomes" id="UP000344450"/>
    </source>
</evidence>
<dbReference type="Pfam" id="PF05232">
    <property type="entry name" value="BTP"/>
    <property type="match status" value="2"/>
</dbReference>
<dbReference type="InterPro" id="IPR007896">
    <property type="entry name" value="BTP_bacteria"/>
</dbReference>
<dbReference type="NCBIfam" id="NF033664">
    <property type="entry name" value="PACE_transport"/>
    <property type="match status" value="1"/>
</dbReference>
<keyword evidence="1" id="KW-1133">Transmembrane helix</keyword>
<evidence type="ECO:0000256" key="1">
    <source>
        <dbReference type="SAM" id="Phobius"/>
    </source>
</evidence>
<keyword evidence="1" id="KW-0812">Transmembrane</keyword>
<feature type="transmembrane region" description="Helical" evidence="1">
    <location>
        <begin position="42"/>
        <end position="64"/>
    </location>
</feature>
<dbReference type="EMBL" id="CP045845">
    <property type="protein sequence ID" value="QGH29969.1"/>
    <property type="molecule type" value="Genomic_DNA"/>
</dbReference>
<feature type="transmembrane region" description="Helical" evidence="1">
    <location>
        <begin position="12"/>
        <end position="36"/>
    </location>
</feature>
<accession>A0ABX6DNE5</accession>
<protein>
    <submittedName>
        <fullName evidence="3">PACE efflux transporter</fullName>
    </submittedName>
</protein>
<feature type="domain" description="Chlorhexidine efflux transporter" evidence="2">
    <location>
        <begin position="8"/>
        <end position="67"/>
    </location>
</feature>
<keyword evidence="1" id="KW-0472">Membrane</keyword>
<reference evidence="3 4" key="1">
    <citation type="submission" date="2019-10" db="EMBL/GenBank/DDBJ databases">
        <title>Complete genome sequencing of drug resistant plasmids in Kluyvera intermedia.</title>
        <authorList>
            <person name="Ke C."/>
            <person name="Jian S."/>
        </authorList>
    </citation>
    <scope>NUCLEOTIDE SEQUENCE [LARGE SCALE GENOMIC DNA]</scope>
    <source>
        <strain evidence="3 4">N2-1</strain>
    </source>
</reference>
<feature type="domain" description="Chlorhexidine efflux transporter" evidence="2">
    <location>
        <begin position="75"/>
        <end position="136"/>
    </location>
</feature>
<keyword evidence="4" id="KW-1185">Reference proteome</keyword>
<dbReference type="InterPro" id="IPR058208">
    <property type="entry name" value="PACE"/>
</dbReference>
<dbReference type="Proteomes" id="UP000344450">
    <property type="component" value="Chromosome"/>
</dbReference>
<gene>
    <name evidence="3" type="ORF">GHC21_10010</name>
</gene>